<dbReference type="NCBIfam" id="TIGR01766">
    <property type="entry name" value="IS200/IS605 family accessory protein TnpB-like domain"/>
    <property type="match status" value="1"/>
</dbReference>
<name>A0A2T2WDR1_9FIRM</name>
<protein>
    <submittedName>
        <fullName evidence="2">Uncharacterized protein</fullName>
    </submittedName>
</protein>
<dbReference type="GO" id="GO:0003677">
    <property type="term" value="F:DNA binding"/>
    <property type="evidence" value="ECO:0007669"/>
    <property type="project" value="UniProtKB-KW"/>
</dbReference>
<dbReference type="AlphaFoldDB" id="A0A2T2WDR1"/>
<comment type="caution">
    <text evidence="2">The sequence shown here is derived from an EMBL/GenBank/DDBJ whole genome shotgun (WGS) entry which is preliminary data.</text>
</comment>
<reference evidence="2 3" key="1">
    <citation type="journal article" date="2014" name="BMC Genomics">
        <title>Comparison of environmental and isolate Sulfobacillus genomes reveals diverse carbon, sulfur, nitrogen, and hydrogen metabolisms.</title>
        <authorList>
            <person name="Justice N.B."/>
            <person name="Norman A."/>
            <person name="Brown C.T."/>
            <person name="Singh A."/>
            <person name="Thomas B.C."/>
            <person name="Banfield J.F."/>
        </authorList>
    </citation>
    <scope>NUCLEOTIDE SEQUENCE [LARGE SCALE GENOMIC DNA]</scope>
    <source>
        <strain evidence="2">AMDSBA3</strain>
    </source>
</reference>
<gene>
    <name evidence="2" type="ORF">C7B45_15215</name>
</gene>
<keyword evidence="1" id="KW-0238">DNA-binding</keyword>
<dbReference type="InterPro" id="IPR010095">
    <property type="entry name" value="Cas12f1-like_TNB"/>
</dbReference>
<evidence type="ECO:0000313" key="3">
    <source>
        <dbReference type="Proteomes" id="UP000241848"/>
    </source>
</evidence>
<evidence type="ECO:0000256" key="1">
    <source>
        <dbReference type="ARBA" id="ARBA00023125"/>
    </source>
</evidence>
<evidence type="ECO:0000313" key="2">
    <source>
        <dbReference type="EMBL" id="PSR20360.1"/>
    </source>
</evidence>
<dbReference type="Proteomes" id="UP000241848">
    <property type="component" value="Unassembled WGS sequence"/>
</dbReference>
<accession>A0A2T2WDR1</accession>
<dbReference type="EMBL" id="PXYV01000066">
    <property type="protein sequence ID" value="PSR20360.1"/>
    <property type="molecule type" value="Genomic_DNA"/>
</dbReference>
<organism evidence="2 3">
    <name type="scientific">Sulfobacillus acidophilus</name>
    <dbReference type="NCBI Taxonomy" id="53633"/>
    <lineage>
        <taxon>Bacteria</taxon>
        <taxon>Bacillati</taxon>
        <taxon>Bacillota</taxon>
        <taxon>Clostridia</taxon>
        <taxon>Eubacteriales</taxon>
        <taxon>Clostridiales Family XVII. Incertae Sedis</taxon>
        <taxon>Sulfobacillus</taxon>
    </lineage>
</organism>
<proteinExistence type="predicted"/>
<sequence>MLASGDPYPVEILRRQARYQVRVIVEEIPAPIQTDARHGWVEVDTNRTFLALCHVLPNGNPHASATIGDPRLFDVRSTQRDALGGQLASETVQWAKDRGAGLVVEDLRFVHDRHVSAKFNRVTHQFTYRALLTAVERQATREGVPLRKVKPGSGLLLDCPVR</sequence>